<dbReference type="SUPFAM" id="SSF46689">
    <property type="entry name" value="Homeodomain-like"/>
    <property type="match status" value="1"/>
</dbReference>
<proteinExistence type="predicted"/>
<dbReference type="Proteomes" id="UP000054516">
    <property type="component" value="Unassembled WGS sequence"/>
</dbReference>
<accession>A0A1S8A5V8</accession>
<keyword evidence="2" id="KW-1185">Reference proteome</keyword>
<organism evidence="1">
    <name type="scientific">Rosellinia necatrix</name>
    <name type="common">White root-rot fungus</name>
    <dbReference type="NCBI Taxonomy" id="77044"/>
    <lineage>
        <taxon>Eukaryota</taxon>
        <taxon>Fungi</taxon>
        <taxon>Dikarya</taxon>
        <taxon>Ascomycota</taxon>
        <taxon>Pezizomycotina</taxon>
        <taxon>Sordariomycetes</taxon>
        <taxon>Xylariomycetidae</taxon>
        <taxon>Xylariales</taxon>
        <taxon>Xylariaceae</taxon>
        <taxon>Rosellinia</taxon>
    </lineage>
</organism>
<dbReference type="OrthoDB" id="5415741at2759"/>
<name>A0A1S8A5V8_ROSNE</name>
<reference evidence="1" key="1">
    <citation type="submission" date="2016-03" db="EMBL/GenBank/DDBJ databases">
        <title>Draft genome sequence of Rosellinia necatrix.</title>
        <authorList>
            <person name="Kanematsu S."/>
        </authorList>
    </citation>
    <scope>NUCLEOTIDE SEQUENCE [LARGE SCALE GENOMIC DNA]</scope>
    <source>
        <strain evidence="1">W97</strain>
    </source>
</reference>
<dbReference type="AlphaFoldDB" id="A0A1S8A5V8"/>
<dbReference type="EMBL" id="DF977450">
    <property type="protein sequence ID" value="GAW25372.1"/>
    <property type="molecule type" value="Genomic_DNA"/>
</dbReference>
<evidence type="ECO:0000313" key="2">
    <source>
        <dbReference type="Proteomes" id="UP000054516"/>
    </source>
</evidence>
<dbReference type="STRING" id="77044.A0A1S8A5V8"/>
<protein>
    <submittedName>
        <fullName evidence="1">Uncharacterized protein</fullName>
    </submittedName>
</protein>
<dbReference type="InterPro" id="IPR009057">
    <property type="entry name" value="Homeodomain-like_sf"/>
</dbReference>
<evidence type="ECO:0000313" key="1">
    <source>
        <dbReference type="EMBL" id="GAW25372.1"/>
    </source>
</evidence>
<gene>
    <name evidence="1" type="ORF">SAMD00023353_0501750</name>
</gene>
<sequence>MGKEFDIGTRIQALTLHSEGYSRSQIVEKTGYTTNGFSYLLTKAKKRGYKPGEGPILREYVDTASGKGRPTVLTTDRTNKIIQIVTANSTARKFSAQDIVDKFHEANGSDRSISKSSVLKALSVKGFKKVNGVWQSKTGN</sequence>